<evidence type="ECO:0000313" key="4">
    <source>
        <dbReference type="EMBL" id="MUV03347.1"/>
    </source>
</evidence>
<feature type="region of interest" description="Disordered" evidence="2">
    <location>
        <begin position="487"/>
        <end position="634"/>
    </location>
</feature>
<dbReference type="NCBIfam" id="TIGR03519">
    <property type="entry name" value="T9SS_PorP_fam"/>
    <property type="match status" value="1"/>
</dbReference>
<dbReference type="RefSeq" id="WP_157482285.1">
    <property type="nucleotide sequence ID" value="NZ_WOWP01000019.1"/>
</dbReference>
<protein>
    <submittedName>
        <fullName evidence="4">Type IX secretion system membrane protein PorP/SprF</fullName>
    </submittedName>
</protein>
<evidence type="ECO:0000256" key="2">
    <source>
        <dbReference type="SAM" id="MobiDB-lite"/>
    </source>
</evidence>
<gene>
    <name evidence="4" type="ORF">GN157_06455</name>
</gene>
<evidence type="ECO:0000256" key="3">
    <source>
        <dbReference type="SAM" id="SignalP"/>
    </source>
</evidence>
<evidence type="ECO:0000313" key="5">
    <source>
        <dbReference type="Proteomes" id="UP000433945"/>
    </source>
</evidence>
<dbReference type="InterPro" id="IPR019861">
    <property type="entry name" value="PorP/SprF_Bacteroidetes"/>
</dbReference>
<keyword evidence="1" id="KW-0175">Coiled coil</keyword>
<dbReference type="AlphaFoldDB" id="A0A6N8HEF1"/>
<feature type="signal peptide" evidence="3">
    <location>
        <begin position="1"/>
        <end position="23"/>
    </location>
</feature>
<evidence type="ECO:0000256" key="1">
    <source>
        <dbReference type="SAM" id="Coils"/>
    </source>
</evidence>
<feature type="compositionally biased region" description="Polar residues" evidence="2">
    <location>
        <begin position="581"/>
        <end position="600"/>
    </location>
</feature>
<accession>A0A6N8HEF1</accession>
<feature type="chain" id="PRO_5026738492" evidence="3">
    <location>
        <begin position="24"/>
        <end position="832"/>
    </location>
</feature>
<comment type="caution">
    <text evidence="4">The sequence shown here is derived from an EMBL/GenBank/DDBJ whole genome shotgun (WGS) entry which is preliminary data.</text>
</comment>
<feature type="compositionally biased region" description="Low complexity" evidence="2">
    <location>
        <begin position="534"/>
        <end position="551"/>
    </location>
</feature>
<dbReference type="EMBL" id="WOWP01000019">
    <property type="protein sequence ID" value="MUV03347.1"/>
    <property type="molecule type" value="Genomic_DNA"/>
</dbReference>
<feature type="region of interest" description="Disordered" evidence="2">
    <location>
        <begin position="664"/>
        <end position="721"/>
    </location>
</feature>
<reference evidence="4 5" key="1">
    <citation type="submission" date="2019-12" db="EMBL/GenBank/DDBJ databases">
        <authorList>
            <person name="Sun J.-Q."/>
        </authorList>
    </citation>
    <scope>NUCLEOTIDE SEQUENCE [LARGE SCALE GENOMIC DNA]</scope>
    <source>
        <strain evidence="4 5">JCM 17928</strain>
    </source>
</reference>
<feature type="compositionally biased region" description="Polar residues" evidence="2">
    <location>
        <begin position="694"/>
        <end position="710"/>
    </location>
</feature>
<feature type="compositionally biased region" description="Low complexity" evidence="2">
    <location>
        <begin position="607"/>
        <end position="634"/>
    </location>
</feature>
<dbReference type="Pfam" id="PF11751">
    <property type="entry name" value="PorP_SprF"/>
    <property type="match status" value="1"/>
</dbReference>
<feature type="compositionally biased region" description="Low complexity" evidence="2">
    <location>
        <begin position="513"/>
        <end position="526"/>
    </location>
</feature>
<feature type="compositionally biased region" description="Low complexity" evidence="2">
    <location>
        <begin position="680"/>
        <end position="693"/>
    </location>
</feature>
<feature type="coiled-coil region" evidence="1">
    <location>
        <begin position="316"/>
        <end position="343"/>
    </location>
</feature>
<feature type="compositionally biased region" description="Low complexity" evidence="2">
    <location>
        <begin position="571"/>
        <end position="580"/>
    </location>
</feature>
<keyword evidence="3" id="KW-0732">Signal</keyword>
<organism evidence="4 5">
    <name type="scientific">Flavobacterium rakeshii</name>
    <dbReference type="NCBI Taxonomy" id="1038845"/>
    <lineage>
        <taxon>Bacteria</taxon>
        <taxon>Pseudomonadati</taxon>
        <taxon>Bacteroidota</taxon>
        <taxon>Flavobacteriia</taxon>
        <taxon>Flavobacteriales</taxon>
        <taxon>Flavobacteriaceae</taxon>
        <taxon>Flavobacterium</taxon>
    </lineage>
</organism>
<keyword evidence="5" id="KW-1185">Reference proteome</keyword>
<proteinExistence type="predicted"/>
<feature type="compositionally biased region" description="Polar residues" evidence="2">
    <location>
        <begin position="664"/>
        <end position="679"/>
    </location>
</feature>
<dbReference type="OrthoDB" id="1393025at2"/>
<dbReference type="Proteomes" id="UP000433945">
    <property type="component" value="Unassembled WGS sequence"/>
</dbReference>
<sequence>MIKNYYSLFFILVFVVAFTKVNAQDAPVVTFNVPYQNNLKFNRFLYNPAFSFVREDNTYVSLYHRNQWVQFDDSPKVYMLSYTGRFSKKSGLGFGIYQQNVGVVTSFGGVANYSYNIKLKERMNLTLGFNVAYYNSGVNKTRTVTGEPDPIIMELRNNSLVSIKPGINFNYKDFDIGVYAENVVDYDFKSDEMSEKYTDKVYSGHVMYTHKMVAMRDLFKDSEFSLALRGRMSELYGFTLNGSLLVHFPRLGWLQTSLDDYYGVGIGAGFHLTKRLSLGYVYERTVKEGLVNLGPSHEIIMSFKLKDKLSLREQNKKQGEKKQASLEEQLEELEDEMLAEEEEGLYETDVERDADIEKLRMELDDESQYLLDALIKEDSIAQIHKAEFDKKVKNLLDYAKREQAARLERAKTEMLLMKRDNPGEDAEENPQTLEDLKRAKSGYYVVSTPPDARTEDEVIIERYERFTEAANALERKKSEGIEKNPYLIHVQDSSEDEVENIKRRERNNEVTDGSNAGRRNSRGNSRQTRQPAKASNSRSANNNSRSNNNPSGNGGGINLPSVGVTAGGRGNNANNRSNNTDTAQQPANNGNERYSDNGNVNEGGYADNGNQNQTNNQGEDNTNATPNSTNNNNVPAAQTAIQQPQANRAANTNNGQAVTAQKTNTNATGNKPAANNNSQNKNTHLTNTKNNANEQGSQQTAQAKNASKAPSSKYVRREEDLSTEEEIKDYYAAKTDLVRQAPKRSDILTVQDVEPGYYVIANVFSEQENTNKFINRLKDRGIQAEYFINPQNNFRYVYLKKHDSWRDALISYYSNVNNTYFDTVWLMSINVD</sequence>
<feature type="compositionally biased region" description="Basic and acidic residues" evidence="2">
    <location>
        <begin position="499"/>
        <end position="509"/>
    </location>
</feature>
<name>A0A6N8HEF1_9FLAO</name>